<dbReference type="InterPro" id="IPR036291">
    <property type="entry name" value="NAD(P)-bd_dom_sf"/>
</dbReference>
<dbReference type="OrthoDB" id="1235794at2"/>
<dbReference type="AlphaFoldDB" id="A0A2P6FB86"/>
<dbReference type="Proteomes" id="UP000031565">
    <property type="component" value="Unassembled WGS sequence"/>
</dbReference>
<evidence type="ECO:0000256" key="2">
    <source>
        <dbReference type="ARBA" id="ARBA00023002"/>
    </source>
</evidence>
<dbReference type="EMBL" id="JTLV02000001">
    <property type="protein sequence ID" value="PQM30692.1"/>
    <property type="molecule type" value="Genomic_DNA"/>
</dbReference>
<evidence type="ECO:0000313" key="3">
    <source>
        <dbReference type="EMBL" id="PQM30692.1"/>
    </source>
</evidence>
<dbReference type="STRING" id="2138.SMSRO_v1c04470"/>
<dbReference type="Gene3D" id="3.40.50.720">
    <property type="entry name" value="NAD(P)-binding Rossmann-like Domain"/>
    <property type="match status" value="1"/>
</dbReference>
<evidence type="ECO:0000313" key="4">
    <source>
        <dbReference type="Proteomes" id="UP000031565"/>
    </source>
</evidence>
<protein>
    <submittedName>
        <fullName evidence="3">Short chain dehydrogenase</fullName>
    </submittedName>
</protein>
<dbReference type="GO" id="GO:0016491">
    <property type="term" value="F:oxidoreductase activity"/>
    <property type="evidence" value="ECO:0007669"/>
    <property type="project" value="UniProtKB-KW"/>
</dbReference>
<dbReference type="Pfam" id="PF00106">
    <property type="entry name" value="adh_short"/>
    <property type="match status" value="1"/>
</dbReference>
<evidence type="ECO:0000256" key="1">
    <source>
        <dbReference type="ARBA" id="ARBA00006484"/>
    </source>
</evidence>
<keyword evidence="2" id="KW-0560">Oxidoreductase</keyword>
<name>A0A2P6FB86_9MOLU</name>
<dbReference type="InterPro" id="IPR002347">
    <property type="entry name" value="SDR_fam"/>
</dbReference>
<proteinExistence type="inferred from homology"/>
<dbReference type="PRINTS" id="PR00081">
    <property type="entry name" value="GDHRDH"/>
</dbReference>
<accession>A0A2P6FB86</accession>
<sequence length="125" mass="14207">MKLNNIKSVFISGASKGIGFELAKQYLTNHINVFCVARNTTPITIWAKEQNLTSYLQTFNCDLSQIATNRKLISELNKIDFDIMINNAGFSVFGMFENTNIDDELNLIDLNIRLLAIPFFIKILL</sequence>
<gene>
    <name evidence="3" type="ORF">SMSRO_SF004750</name>
</gene>
<dbReference type="PANTHER" id="PTHR44196:SF1">
    <property type="entry name" value="DEHYDROGENASE_REDUCTASE SDR FAMILY MEMBER 7B"/>
    <property type="match status" value="1"/>
</dbReference>
<dbReference type="SUPFAM" id="SSF51735">
    <property type="entry name" value="NAD(P)-binding Rossmann-fold domains"/>
    <property type="match status" value="1"/>
</dbReference>
<comment type="caution">
    <text evidence="3">The sequence shown here is derived from an EMBL/GenBank/DDBJ whole genome shotgun (WGS) entry which is preliminary data.</text>
</comment>
<dbReference type="GO" id="GO:0016020">
    <property type="term" value="C:membrane"/>
    <property type="evidence" value="ECO:0007669"/>
    <property type="project" value="TreeGrafter"/>
</dbReference>
<comment type="similarity">
    <text evidence="1">Belongs to the short-chain dehydrogenases/reductases (SDR) family.</text>
</comment>
<dbReference type="PANTHER" id="PTHR44196">
    <property type="entry name" value="DEHYDROGENASE/REDUCTASE SDR FAMILY MEMBER 7B"/>
    <property type="match status" value="1"/>
</dbReference>
<dbReference type="RefSeq" id="WP_052443433.1">
    <property type="nucleotide sequence ID" value="NZ_CM020866.1"/>
</dbReference>
<reference evidence="3 4" key="1">
    <citation type="journal article" date="2015" name="MBio">
        <title>Genome sequence of the Drosophila melanogaster male-killing Spiroplasma strain MSRO endosymbiont.</title>
        <authorList>
            <person name="Paredes J.C."/>
            <person name="Herren J.K."/>
            <person name="Schupfer F."/>
            <person name="Marin R."/>
            <person name="Claverol S."/>
            <person name="Kuo C.H."/>
            <person name="Lemaitre B."/>
            <person name="Beven L."/>
        </authorList>
    </citation>
    <scope>NUCLEOTIDE SEQUENCE [LARGE SCALE GENOMIC DNA]</scope>
    <source>
        <strain evidence="3 4">MSRO</strain>
    </source>
</reference>
<keyword evidence="4" id="KW-1185">Reference proteome</keyword>
<organism evidence="3 4">
    <name type="scientific">Spiroplasma poulsonii</name>
    <dbReference type="NCBI Taxonomy" id="2138"/>
    <lineage>
        <taxon>Bacteria</taxon>
        <taxon>Bacillati</taxon>
        <taxon>Mycoplasmatota</taxon>
        <taxon>Mollicutes</taxon>
        <taxon>Entomoplasmatales</taxon>
        <taxon>Spiroplasmataceae</taxon>
        <taxon>Spiroplasma</taxon>
    </lineage>
</organism>